<keyword evidence="1" id="KW-0479">Metal-binding</keyword>
<dbReference type="GO" id="GO:0018773">
    <property type="term" value="F:acetylpyruvate hydrolase activity"/>
    <property type="evidence" value="ECO:0007669"/>
    <property type="project" value="TreeGrafter"/>
</dbReference>
<dbReference type="PANTHER" id="PTHR11820">
    <property type="entry name" value="ACYLPYRUVASE"/>
    <property type="match status" value="1"/>
</dbReference>
<evidence type="ECO:0000313" key="4">
    <source>
        <dbReference type="Proteomes" id="UP000018766"/>
    </source>
</evidence>
<dbReference type="OrthoDB" id="9805307at2"/>
<proteinExistence type="predicted"/>
<keyword evidence="4" id="KW-1185">Reference proteome</keyword>
<dbReference type="Proteomes" id="UP000018766">
    <property type="component" value="Unassembled WGS sequence"/>
</dbReference>
<dbReference type="PANTHER" id="PTHR11820:SF90">
    <property type="entry name" value="FLUTATHIONE S-TRANSFERASE"/>
    <property type="match status" value="1"/>
</dbReference>
<name>V8GAB0_9BURK</name>
<dbReference type="GO" id="GO:0046872">
    <property type="term" value="F:metal ion binding"/>
    <property type="evidence" value="ECO:0007669"/>
    <property type="project" value="UniProtKB-KW"/>
</dbReference>
<accession>V8GAB0</accession>
<dbReference type="EMBL" id="AYSV01000043">
    <property type="protein sequence ID" value="ETD72627.1"/>
    <property type="molecule type" value="Genomic_DNA"/>
</dbReference>
<dbReference type="Pfam" id="PF01557">
    <property type="entry name" value="FAA_hydrolase"/>
    <property type="match status" value="1"/>
</dbReference>
<dbReference type="AlphaFoldDB" id="V8GAB0"/>
<evidence type="ECO:0000259" key="2">
    <source>
        <dbReference type="Pfam" id="PF01557"/>
    </source>
</evidence>
<evidence type="ECO:0000313" key="3">
    <source>
        <dbReference type="EMBL" id="ETD72627.1"/>
    </source>
</evidence>
<feature type="domain" description="Fumarylacetoacetase-like C-terminal" evidence="2">
    <location>
        <begin position="29"/>
        <end position="228"/>
    </location>
</feature>
<sequence length="233" mass="25491">MNTTLLFDAPPPVLLPIKGSDQLFPVNRAFCIGRSYAAHAAEMGSSVDKTKQDPFFFLKAASHIIGSGKTIQFPTETANLHHEVELVVCFDKPAFRVTPEQALASVYGYAVGLDLTRRDLQAKAKEKGLPWDYAKNFEEAGVVGLITPKTQVPAIEQSRISLEINGQVRQDGNTNDLIWSLAELISYISKFYHIQAGDLLFTGTPEGVGAIQPGDSLVGKIDGLENLTLQFER</sequence>
<dbReference type="PATRIC" id="fig|1414851.3.peg.596"/>
<organism evidence="3 4">
    <name type="scientific">Pelistega indica</name>
    <dbReference type="NCBI Taxonomy" id="1414851"/>
    <lineage>
        <taxon>Bacteria</taxon>
        <taxon>Pseudomonadati</taxon>
        <taxon>Pseudomonadota</taxon>
        <taxon>Betaproteobacteria</taxon>
        <taxon>Burkholderiales</taxon>
        <taxon>Alcaligenaceae</taxon>
        <taxon>Pelistega</taxon>
    </lineage>
</organism>
<reference evidence="3 4" key="1">
    <citation type="submission" date="2013-11" db="EMBL/GenBank/DDBJ databases">
        <title>Genomic analysis of Pelistega sp. HM-7.</title>
        <authorList>
            <person name="Kumbhare S.V."/>
            <person name="Shetty S.A."/>
            <person name="Sharma O."/>
            <person name="Dhotre D.P."/>
        </authorList>
    </citation>
    <scope>NUCLEOTIDE SEQUENCE [LARGE SCALE GENOMIC DNA]</scope>
    <source>
        <strain evidence="3 4">HM-7</strain>
    </source>
</reference>
<protein>
    <submittedName>
        <fullName evidence="3">Fumarylacetoacetase</fullName>
    </submittedName>
</protein>
<dbReference type="SUPFAM" id="SSF56529">
    <property type="entry name" value="FAH"/>
    <property type="match status" value="1"/>
</dbReference>
<comment type="caution">
    <text evidence="3">The sequence shown here is derived from an EMBL/GenBank/DDBJ whole genome shotgun (WGS) entry which is preliminary data.</text>
</comment>
<dbReference type="Gene3D" id="3.90.850.10">
    <property type="entry name" value="Fumarylacetoacetase-like, C-terminal domain"/>
    <property type="match status" value="1"/>
</dbReference>
<gene>
    <name evidence="3" type="ORF">V757_03010</name>
</gene>
<dbReference type="InterPro" id="IPR011234">
    <property type="entry name" value="Fumarylacetoacetase-like_C"/>
</dbReference>
<dbReference type="RefSeq" id="WP_023949791.1">
    <property type="nucleotide sequence ID" value="NZ_AYSV01000043.1"/>
</dbReference>
<dbReference type="InterPro" id="IPR036663">
    <property type="entry name" value="Fumarylacetoacetase_C_sf"/>
</dbReference>
<evidence type="ECO:0000256" key="1">
    <source>
        <dbReference type="ARBA" id="ARBA00022723"/>
    </source>
</evidence>